<feature type="domain" description="F-box" evidence="2">
    <location>
        <begin position="104"/>
        <end position="153"/>
    </location>
</feature>
<protein>
    <recommendedName>
        <fullName evidence="2">F-box domain-containing protein</fullName>
    </recommendedName>
</protein>
<dbReference type="AlphaFoldDB" id="A0A0C2XBI0"/>
<sequence>MANNDNPLPQGSSSKKRKAPEMKMKTRSRSSRARVQVQSPDPENRESSSSAPHAPARSSKKRKAREYDDADFTEASTTAKPPVKRTRGSRRLAALTLAAATQAGNGLLGLAVELFCQICYGLRPVDLLNLSRVCKTFQALLHDPSSTIIWRNVRIANGIPDFASKFGITEQRFADLAFGDSCHVCSKVAKFGTSMKRTIIWEHGIVVCDSEACTKETLVDASELEFNDIPYLVGLVILGDNVLYPKKLLSNLILDYKARRNAKAKCELACRKWLAQYKEQQAKDRMGSVFNELKRRGWAQEIASMKSRGDEPTIEQIRKLQEKCQHGLSASALQELVEALLPMMEAERTKRLEDERDKQLEYRLKLLEELQRSCVLELPANSLVPSSADLFMYSEVRQLIESSSNEETFTLEHLNPVKASFMATSKLWVSEIKAKLFAMMEGQTLPTGEEARDIHTVLNLATTFFICSSSSCRCRVRLARDPVPSFRYQRVTMHACARQNYHYESELEEPFQTLHRHLGILPWNHLERISFDTTAYHLTRELVTMCGLDPDNTTAKEMDTLNPIFECLHCSNPQGRCTMTWECAVKHHAVNGPHHCIFKSRADVVKSLALVLLDESEVKLVRPRMAEALARERAVRGYDGLCCSICKVTGNSAYLAYAKSTSMQAKRKLVPCLDRRQYPEEYWLWPPRNSDGVEIEPSFDTDLAMKDTE</sequence>
<feature type="region of interest" description="Disordered" evidence="1">
    <location>
        <begin position="1"/>
        <end position="88"/>
    </location>
</feature>
<dbReference type="InterPro" id="IPR001810">
    <property type="entry name" value="F-box_dom"/>
</dbReference>
<feature type="compositionally biased region" description="Low complexity" evidence="1">
    <location>
        <begin position="47"/>
        <end position="57"/>
    </location>
</feature>
<dbReference type="EMBL" id="KN831823">
    <property type="protein sequence ID" value="KIM35308.1"/>
    <property type="molecule type" value="Genomic_DNA"/>
</dbReference>
<accession>A0A0C2XBI0</accession>
<organism evidence="3 4">
    <name type="scientific">Hebeloma cylindrosporum</name>
    <dbReference type="NCBI Taxonomy" id="76867"/>
    <lineage>
        <taxon>Eukaryota</taxon>
        <taxon>Fungi</taxon>
        <taxon>Dikarya</taxon>
        <taxon>Basidiomycota</taxon>
        <taxon>Agaricomycotina</taxon>
        <taxon>Agaricomycetes</taxon>
        <taxon>Agaricomycetidae</taxon>
        <taxon>Agaricales</taxon>
        <taxon>Agaricineae</taxon>
        <taxon>Hymenogastraceae</taxon>
        <taxon>Hebeloma</taxon>
    </lineage>
</organism>
<dbReference type="OrthoDB" id="3050033at2759"/>
<evidence type="ECO:0000256" key="1">
    <source>
        <dbReference type="SAM" id="MobiDB-lite"/>
    </source>
</evidence>
<proteinExistence type="predicted"/>
<keyword evidence="4" id="KW-1185">Reference proteome</keyword>
<dbReference type="SUPFAM" id="SSF81383">
    <property type="entry name" value="F-box domain"/>
    <property type="match status" value="1"/>
</dbReference>
<evidence type="ECO:0000259" key="2">
    <source>
        <dbReference type="PROSITE" id="PS50181"/>
    </source>
</evidence>
<gene>
    <name evidence="3" type="ORF">M413DRAFT_14608</name>
</gene>
<evidence type="ECO:0000313" key="4">
    <source>
        <dbReference type="Proteomes" id="UP000053424"/>
    </source>
</evidence>
<dbReference type="STRING" id="686832.A0A0C2XBI0"/>
<feature type="compositionally biased region" description="Polar residues" evidence="1">
    <location>
        <begin position="1"/>
        <end position="13"/>
    </location>
</feature>
<name>A0A0C2XBI0_HEBCY</name>
<dbReference type="PROSITE" id="PS50181">
    <property type="entry name" value="FBOX"/>
    <property type="match status" value="1"/>
</dbReference>
<dbReference type="Proteomes" id="UP000053424">
    <property type="component" value="Unassembled WGS sequence"/>
</dbReference>
<dbReference type="HOGENOM" id="CLU_010790_2_1_1"/>
<reference evidence="3 4" key="1">
    <citation type="submission" date="2014-04" db="EMBL/GenBank/DDBJ databases">
        <authorList>
            <consortium name="DOE Joint Genome Institute"/>
            <person name="Kuo A."/>
            <person name="Gay G."/>
            <person name="Dore J."/>
            <person name="Kohler A."/>
            <person name="Nagy L.G."/>
            <person name="Floudas D."/>
            <person name="Copeland A."/>
            <person name="Barry K.W."/>
            <person name="Cichocki N."/>
            <person name="Veneault-Fourrey C."/>
            <person name="LaButti K."/>
            <person name="Lindquist E.A."/>
            <person name="Lipzen A."/>
            <person name="Lundell T."/>
            <person name="Morin E."/>
            <person name="Murat C."/>
            <person name="Sun H."/>
            <person name="Tunlid A."/>
            <person name="Henrissat B."/>
            <person name="Grigoriev I.V."/>
            <person name="Hibbett D.S."/>
            <person name="Martin F."/>
            <person name="Nordberg H.P."/>
            <person name="Cantor M.N."/>
            <person name="Hua S.X."/>
        </authorList>
    </citation>
    <scope>NUCLEOTIDE SEQUENCE [LARGE SCALE GENOMIC DNA]</scope>
    <source>
        <strain evidence="4">h7</strain>
    </source>
</reference>
<dbReference type="InterPro" id="IPR036047">
    <property type="entry name" value="F-box-like_dom_sf"/>
</dbReference>
<reference evidence="4" key="2">
    <citation type="submission" date="2015-01" db="EMBL/GenBank/DDBJ databases">
        <title>Evolutionary Origins and Diversification of the Mycorrhizal Mutualists.</title>
        <authorList>
            <consortium name="DOE Joint Genome Institute"/>
            <consortium name="Mycorrhizal Genomics Consortium"/>
            <person name="Kohler A."/>
            <person name="Kuo A."/>
            <person name="Nagy L.G."/>
            <person name="Floudas D."/>
            <person name="Copeland A."/>
            <person name="Barry K.W."/>
            <person name="Cichocki N."/>
            <person name="Veneault-Fourrey C."/>
            <person name="LaButti K."/>
            <person name="Lindquist E.A."/>
            <person name="Lipzen A."/>
            <person name="Lundell T."/>
            <person name="Morin E."/>
            <person name="Murat C."/>
            <person name="Riley R."/>
            <person name="Ohm R."/>
            <person name="Sun H."/>
            <person name="Tunlid A."/>
            <person name="Henrissat B."/>
            <person name="Grigoriev I.V."/>
            <person name="Hibbett D.S."/>
            <person name="Martin F."/>
        </authorList>
    </citation>
    <scope>NUCLEOTIDE SEQUENCE [LARGE SCALE GENOMIC DNA]</scope>
    <source>
        <strain evidence="4">h7</strain>
    </source>
</reference>
<evidence type="ECO:0000313" key="3">
    <source>
        <dbReference type="EMBL" id="KIM35308.1"/>
    </source>
</evidence>